<evidence type="ECO:0000256" key="2">
    <source>
        <dbReference type="ARBA" id="ARBA00023015"/>
    </source>
</evidence>
<organism evidence="7 8">
    <name type="scientific">Mucilaginibacter pedocola</name>
    <dbReference type="NCBI Taxonomy" id="1792845"/>
    <lineage>
        <taxon>Bacteria</taxon>
        <taxon>Pseudomonadati</taxon>
        <taxon>Bacteroidota</taxon>
        <taxon>Sphingobacteriia</taxon>
        <taxon>Sphingobacteriales</taxon>
        <taxon>Sphingobacteriaceae</taxon>
        <taxon>Mucilaginibacter</taxon>
    </lineage>
</organism>
<accession>A0A1S9P744</accession>
<dbReference type="SUPFAM" id="SSF88659">
    <property type="entry name" value="Sigma3 and sigma4 domains of RNA polymerase sigma factors"/>
    <property type="match status" value="1"/>
</dbReference>
<dbReference type="GO" id="GO:0016987">
    <property type="term" value="F:sigma factor activity"/>
    <property type="evidence" value="ECO:0007669"/>
    <property type="project" value="UniProtKB-KW"/>
</dbReference>
<evidence type="ECO:0000256" key="1">
    <source>
        <dbReference type="ARBA" id="ARBA00010641"/>
    </source>
</evidence>
<sequence>MASYKTLLDHTLVDLLTRSDHAAYNEIYNRYFYLIYTHAYKKLRDEDQARDIVQDIFVNLWLKREKLQISTNLAGYLYTAARNKVFDLFAHQEVASKYLDSLQQFIETQHAPTDERVRERELQAQIDKEIQALPPKMRQIFEMSRRAGMSYKEIAEELQVTENNISKQINGALRILRTKLGILAGIVFLLQK</sequence>
<dbReference type="EMBL" id="MBTF01000039">
    <property type="protein sequence ID" value="OOQ56657.1"/>
    <property type="molecule type" value="Genomic_DNA"/>
</dbReference>
<dbReference type="PANTHER" id="PTHR43133">
    <property type="entry name" value="RNA POLYMERASE ECF-TYPE SIGMA FACTO"/>
    <property type="match status" value="1"/>
</dbReference>
<feature type="domain" description="RNA polymerase sigma factor 70 region 4 type 2" evidence="6">
    <location>
        <begin position="125"/>
        <end position="174"/>
    </location>
</feature>
<dbReference type="NCBIfam" id="TIGR02937">
    <property type="entry name" value="sigma70-ECF"/>
    <property type="match status" value="1"/>
</dbReference>
<dbReference type="Pfam" id="PF04542">
    <property type="entry name" value="Sigma70_r2"/>
    <property type="match status" value="1"/>
</dbReference>
<evidence type="ECO:0000256" key="4">
    <source>
        <dbReference type="ARBA" id="ARBA00023163"/>
    </source>
</evidence>
<dbReference type="InterPro" id="IPR013324">
    <property type="entry name" value="RNA_pol_sigma_r3/r4-like"/>
</dbReference>
<dbReference type="GO" id="GO:0006352">
    <property type="term" value="P:DNA-templated transcription initiation"/>
    <property type="evidence" value="ECO:0007669"/>
    <property type="project" value="InterPro"/>
</dbReference>
<feature type="domain" description="RNA polymerase sigma-70 region 2" evidence="5">
    <location>
        <begin position="28"/>
        <end position="91"/>
    </location>
</feature>
<dbReference type="InterPro" id="IPR014327">
    <property type="entry name" value="RNA_pol_sigma70_bacteroid"/>
</dbReference>
<dbReference type="PANTHER" id="PTHR43133:SF46">
    <property type="entry name" value="RNA POLYMERASE SIGMA-70 FACTOR ECF SUBFAMILY"/>
    <property type="match status" value="1"/>
</dbReference>
<dbReference type="InterPro" id="IPR013325">
    <property type="entry name" value="RNA_pol_sigma_r2"/>
</dbReference>
<dbReference type="OrthoDB" id="659569at2"/>
<dbReference type="NCBIfam" id="TIGR02985">
    <property type="entry name" value="Sig70_bacteroi1"/>
    <property type="match status" value="1"/>
</dbReference>
<dbReference type="AlphaFoldDB" id="A0A1S9P744"/>
<proteinExistence type="inferred from homology"/>
<dbReference type="SUPFAM" id="SSF88946">
    <property type="entry name" value="Sigma2 domain of RNA polymerase sigma factors"/>
    <property type="match status" value="1"/>
</dbReference>
<dbReference type="InterPro" id="IPR013249">
    <property type="entry name" value="RNA_pol_sigma70_r4_t2"/>
</dbReference>
<dbReference type="RefSeq" id="WP_078351623.1">
    <property type="nucleotide sequence ID" value="NZ_MBTF01000039.1"/>
</dbReference>
<reference evidence="7 8" key="1">
    <citation type="submission" date="2016-07" db="EMBL/GenBank/DDBJ databases">
        <title>Genomic analysis of zinc-resistant bacterium Mucilaginibacter pedocola TBZ30.</title>
        <authorList>
            <person name="Huang J."/>
            <person name="Tang J."/>
        </authorList>
    </citation>
    <scope>NUCLEOTIDE SEQUENCE [LARGE SCALE GENOMIC DNA]</scope>
    <source>
        <strain evidence="7 8">TBZ30</strain>
    </source>
</reference>
<dbReference type="InterPro" id="IPR036388">
    <property type="entry name" value="WH-like_DNA-bd_sf"/>
</dbReference>
<keyword evidence="3" id="KW-0731">Sigma factor</keyword>
<dbReference type="Gene3D" id="1.10.1740.10">
    <property type="match status" value="1"/>
</dbReference>
<evidence type="ECO:0000313" key="8">
    <source>
        <dbReference type="Proteomes" id="UP000189739"/>
    </source>
</evidence>
<dbReference type="STRING" id="1792845.BC343_19735"/>
<dbReference type="Proteomes" id="UP000189739">
    <property type="component" value="Unassembled WGS sequence"/>
</dbReference>
<keyword evidence="2" id="KW-0805">Transcription regulation</keyword>
<keyword evidence="4" id="KW-0804">Transcription</keyword>
<protein>
    <recommendedName>
        <fullName evidence="9">RNA polymerase subunit sigma-70</fullName>
    </recommendedName>
</protein>
<dbReference type="InterPro" id="IPR039425">
    <property type="entry name" value="RNA_pol_sigma-70-like"/>
</dbReference>
<keyword evidence="8" id="KW-1185">Reference proteome</keyword>
<evidence type="ECO:0000259" key="5">
    <source>
        <dbReference type="Pfam" id="PF04542"/>
    </source>
</evidence>
<dbReference type="GO" id="GO:0003677">
    <property type="term" value="F:DNA binding"/>
    <property type="evidence" value="ECO:0007669"/>
    <property type="project" value="InterPro"/>
</dbReference>
<evidence type="ECO:0000313" key="7">
    <source>
        <dbReference type="EMBL" id="OOQ56657.1"/>
    </source>
</evidence>
<dbReference type="Gene3D" id="1.10.10.10">
    <property type="entry name" value="Winged helix-like DNA-binding domain superfamily/Winged helix DNA-binding domain"/>
    <property type="match status" value="1"/>
</dbReference>
<comment type="caution">
    <text evidence="7">The sequence shown here is derived from an EMBL/GenBank/DDBJ whole genome shotgun (WGS) entry which is preliminary data.</text>
</comment>
<evidence type="ECO:0008006" key="9">
    <source>
        <dbReference type="Google" id="ProtNLM"/>
    </source>
</evidence>
<evidence type="ECO:0000256" key="3">
    <source>
        <dbReference type="ARBA" id="ARBA00023082"/>
    </source>
</evidence>
<gene>
    <name evidence="7" type="ORF">BC343_19735</name>
</gene>
<dbReference type="InterPro" id="IPR014284">
    <property type="entry name" value="RNA_pol_sigma-70_dom"/>
</dbReference>
<evidence type="ECO:0000259" key="6">
    <source>
        <dbReference type="Pfam" id="PF08281"/>
    </source>
</evidence>
<dbReference type="Pfam" id="PF08281">
    <property type="entry name" value="Sigma70_r4_2"/>
    <property type="match status" value="1"/>
</dbReference>
<dbReference type="InterPro" id="IPR007627">
    <property type="entry name" value="RNA_pol_sigma70_r2"/>
</dbReference>
<name>A0A1S9P744_9SPHI</name>
<comment type="similarity">
    <text evidence="1">Belongs to the sigma-70 factor family. ECF subfamily.</text>
</comment>